<name>A0A972VYK4_9GAMM</name>
<dbReference type="Gene3D" id="3.40.1190.20">
    <property type="match status" value="1"/>
</dbReference>
<dbReference type="Proteomes" id="UP000754644">
    <property type="component" value="Unassembled WGS sequence"/>
</dbReference>
<comment type="caution">
    <text evidence="4">The sequence shown here is derived from an EMBL/GenBank/DDBJ whole genome shotgun (WGS) entry which is preliminary data.</text>
</comment>
<organism evidence="4 5">
    <name type="scientific">SAR86 cluster bacterium</name>
    <dbReference type="NCBI Taxonomy" id="2030880"/>
    <lineage>
        <taxon>Bacteria</taxon>
        <taxon>Pseudomonadati</taxon>
        <taxon>Pseudomonadota</taxon>
        <taxon>Gammaproteobacteria</taxon>
        <taxon>SAR86 cluster</taxon>
    </lineage>
</organism>
<dbReference type="SUPFAM" id="SSF53613">
    <property type="entry name" value="Ribokinase-like"/>
    <property type="match status" value="1"/>
</dbReference>
<dbReference type="InterPro" id="IPR002173">
    <property type="entry name" value="Carboh/pur_kinase_PfkB_CS"/>
</dbReference>
<keyword evidence="1" id="KW-0808">Transferase</keyword>
<evidence type="ECO:0000256" key="2">
    <source>
        <dbReference type="ARBA" id="ARBA00022777"/>
    </source>
</evidence>
<dbReference type="GO" id="GO:0016301">
    <property type="term" value="F:kinase activity"/>
    <property type="evidence" value="ECO:0007669"/>
    <property type="project" value="UniProtKB-KW"/>
</dbReference>
<accession>A0A972VYK4</accession>
<protein>
    <recommendedName>
        <fullName evidence="3">Carbohydrate kinase PfkB domain-containing protein</fullName>
    </recommendedName>
</protein>
<gene>
    <name evidence="4" type="ORF">HQ497_15150</name>
</gene>
<feature type="domain" description="Carbohydrate kinase PfkB" evidence="3">
    <location>
        <begin position="12"/>
        <end position="166"/>
    </location>
</feature>
<dbReference type="InterPro" id="IPR011611">
    <property type="entry name" value="PfkB_dom"/>
</dbReference>
<dbReference type="AlphaFoldDB" id="A0A972VYK4"/>
<keyword evidence="2" id="KW-0418">Kinase</keyword>
<sequence>MSTVMACGSIALDLIGRYPGSFHDYQAKFPVTGLNISLQLAQLSTSFGGCGLNIAYGLHQLGVAVLPVSAAGRNFDDHYRQHLQALGMDISNIIIDPDYAQCASAVLISDEQGNQITAFHAGAAVSPRRPLPSTIQGIEAVTLAVLAPEDAPIMLRQARDLAKLGIPIMFDPGQG</sequence>
<dbReference type="EMBL" id="JABMOJ010000564">
    <property type="protein sequence ID" value="NQV66694.1"/>
    <property type="molecule type" value="Genomic_DNA"/>
</dbReference>
<evidence type="ECO:0000259" key="3">
    <source>
        <dbReference type="Pfam" id="PF00294"/>
    </source>
</evidence>
<dbReference type="InterPro" id="IPR029056">
    <property type="entry name" value="Ribokinase-like"/>
</dbReference>
<reference evidence="4" key="1">
    <citation type="submission" date="2020-05" db="EMBL/GenBank/DDBJ databases">
        <title>Sulfur intermediates as new biogeochemical hubs in an aquatic model microbial ecosystem.</title>
        <authorList>
            <person name="Vigneron A."/>
        </authorList>
    </citation>
    <scope>NUCLEOTIDE SEQUENCE</scope>
    <source>
        <strain evidence="4">Bin.250</strain>
    </source>
</reference>
<evidence type="ECO:0000313" key="5">
    <source>
        <dbReference type="Proteomes" id="UP000754644"/>
    </source>
</evidence>
<dbReference type="PROSITE" id="PS00583">
    <property type="entry name" value="PFKB_KINASES_1"/>
    <property type="match status" value="1"/>
</dbReference>
<feature type="non-terminal residue" evidence="4">
    <location>
        <position position="175"/>
    </location>
</feature>
<evidence type="ECO:0000313" key="4">
    <source>
        <dbReference type="EMBL" id="NQV66694.1"/>
    </source>
</evidence>
<proteinExistence type="predicted"/>
<dbReference type="Pfam" id="PF00294">
    <property type="entry name" value="PfkB"/>
    <property type="match status" value="1"/>
</dbReference>
<evidence type="ECO:0000256" key="1">
    <source>
        <dbReference type="ARBA" id="ARBA00022679"/>
    </source>
</evidence>